<dbReference type="InterPro" id="IPR029058">
    <property type="entry name" value="AB_hydrolase_fold"/>
</dbReference>
<dbReference type="EMBL" id="LT629804">
    <property type="protein sequence ID" value="SDU80497.1"/>
    <property type="molecule type" value="Genomic_DNA"/>
</dbReference>
<dbReference type="AlphaFoldDB" id="A0A1H2LHI5"/>
<name>A0A1H2LHI5_9ACTO</name>
<gene>
    <name evidence="2" type="ORF">SAMN04489737_1221</name>
</gene>
<dbReference type="GeneID" id="65344955"/>
<reference evidence="3" key="1">
    <citation type="submission" date="2016-10" db="EMBL/GenBank/DDBJ databases">
        <authorList>
            <person name="Varghese N."/>
            <person name="Submissions S."/>
        </authorList>
    </citation>
    <scope>NUCLEOTIDE SEQUENCE [LARGE SCALE GENOMIC DNA]</scope>
    <source>
        <strain evidence="3">DSM 10002</strain>
    </source>
</reference>
<keyword evidence="2" id="KW-0378">Hydrolase</keyword>
<dbReference type="GO" id="GO:0016787">
    <property type="term" value="F:hydrolase activity"/>
    <property type="evidence" value="ECO:0007669"/>
    <property type="project" value="UniProtKB-KW"/>
</dbReference>
<dbReference type="RefSeq" id="WP_091281085.1">
    <property type="nucleotide sequence ID" value="NZ_JABAPH010000014.1"/>
</dbReference>
<proteinExistence type="predicted"/>
<dbReference type="SUPFAM" id="SSF53474">
    <property type="entry name" value="alpha/beta-Hydrolases"/>
    <property type="match status" value="1"/>
</dbReference>
<evidence type="ECO:0000259" key="1">
    <source>
        <dbReference type="Pfam" id="PF12697"/>
    </source>
</evidence>
<dbReference type="Pfam" id="PF12697">
    <property type="entry name" value="Abhydrolase_6"/>
    <property type="match status" value="1"/>
</dbReference>
<dbReference type="OrthoDB" id="2987348at2"/>
<protein>
    <submittedName>
        <fullName evidence="2">Alpha/beta hydrolase family protein</fullName>
    </submittedName>
</protein>
<dbReference type="Gene3D" id="3.40.50.1820">
    <property type="entry name" value="alpha/beta hydrolase"/>
    <property type="match status" value="1"/>
</dbReference>
<feature type="domain" description="AB hydrolase-1" evidence="1">
    <location>
        <begin position="40"/>
        <end position="205"/>
    </location>
</feature>
<evidence type="ECO:0000313" key="3">
    <source>
        <dbReference type="Proteomes" id="UP000214355"/>
    </source>
</evidence>
<organism evidence="2 3">
    <name type="scientific">Arcanobacterium phocae</name>
    <dbReference type="NCBI Taxonomy" id="131112"/>
    <lineage>
        <taxon>Bacteria</taxon>
        <taxon>Bacillati</taxon>
        <taxon>Actinomycetota</taxon>
        <taxon>Actinomycetes</taxon>
        <taxon>Actinomycetales</taxon>
        <taxon>Actinomycetaceae</taxon>
        <taxon>Arcanobacterium</taxon>
    </lineage>
</organism>
<dbReference type="STRING" id="131112.SAMN04489737_1221"/>
<dbReference type="Proteomes" id="UP000214355">
    <property type="component" value="Chromosome I"/>
</dbReference>
<sequence>MNIIVPGLALAPEFYEARFPIARVVDTWCFPWISSCSDANNFYYDGEPITLIGHSLGGLMALEWALLFPQNVCRLVLLDPTFPRDNAEYTINNPLANIATRLLPLSLAPFFDNSILNRRYRGKQNRQFLAHQWNYASTLETRVSQLLTASTVAPHIRTHVIVGAGNGRQTRFLMEQRTLASMLDAKLVMLWGENHLFPLTNPELVLPFISQV</sequence>
<dbReference type="InterPro" id="IPR000073">
    <property type="entry name" value="AB_hydrolase_1"/>
</dbReference>
<keyword evidence="3" id="KW-1185">Reference proteome</keyword>
<accession>A0A1H2LHI5</accession>
<evidence type="ECO:0000313" key="2">
    <source>
        <dbReference type="EMBL" id="SDU80497.1"/>
    </source>
</evidence>